<dbReference type="Proteomes" id="UP000562027">
    <property type="component" value="Unassembled WGS sequence"/>
</dbReference>
<feature type="chain" id="PRO_5033092204" evidence="2">
    <location>
        <begin position="25"/>
        <end position="469"/>
    </location>
</feature>
<gene>
    <name evidence="3" type="ORF">HNP55_002855</name>
</gene>
<keyword evidence="2" id="KW-0472">Membrane</keyword>
<comment type="caution">
    <text evidence="3">The sequence shown here is derived from an EMBL/GenBank/DDBJ whole genome shotgun (WGS) entry which is preliminary data.</text>
</comment>
<accession>A0A840LE28</accession>
<protein>
    <submittedName>
        <fullName evidence="3">Multidrug efflux system outer membrane protein</fullName>
    </submittedName>
</protein>
<reference evidence="3 4" key="1">
    <citation type="submission" date="2020-08" db="EMBL/GenBank/DDBJ databases">
        <title>Functional genomics of gut bacteria from endangered species of beetles.</title>
        <authorList>
            <person name="Carlos-Shanley C."/>
        </authorList>
    </citation>
    <scope>NUCLEOTIDE SEQUENCE [LARGE SCALE GENOMIC DNA]</scope>
    <source>
        <strain evidence="3 4">S00239</strain>
    </source>
</reference>
<sequence>MMPARLSLLAAALLLAACAGPQPATLQEAAELPALPSHWLAPARTDGNLAEQRHADLFKDAELEQLIQEGLRNNRELRTAARRVQLAQAQLGLQDSARWPHLGLGAGGTRQRAPSGLSASENTTSTVYNTGLALPAWEIDLWGRLGDLSAAAQLSVEASAALRQFVQVGLISRITAGWLTLLEIDQSLAISTRTEQSRADSLRIMNLRFKAGVVSMVDVSQAETSLAQAQAAKAQLLQRRGLQENALSLLVGRNPGPIRPSRGLASFTLPEALPAGLPSDLLLRRPDVRAAEMSVAASRASVSAARKAYLPSISLSGFLGFVSPQLSALLQSERSAYTVSPSLSLPLFTGGALQSGLAVAEAQQGLALEDYARTAQTALREVEDALLSFQQLRQQGLAMERIVAASRERLRLVELRYKNGISSYFEVLDSQRQLFDAELQQAQLSSGTYASVIELYRALGGGWEAAPKS</sequence>
<keyword evidence="2" id="KW-0564">Palmitate</keyword>
<dbReference type="NCBIfam" id="TIGR01845">
    <property type="entry name" value="outer_NodT"/>
    <property type="match status" value="1"/>
</dbReference>
<dbReference type="EMBL" id="JACHLP010000005">
    <property type="protein sequence ID" value="MBB4844319.1"/>
    <property type="molecule type" value="Genomic_DNA"/>
</dbReference>
<dbReference type="AlphaFoldDB" id="A0A840LE28"/>
<dbReference type="PANTHER" id="PTHR30203:SF33">
    <property type="entry name" value="BLR4455 PROTEIN"/>
    <property type="match status" value="1"/>
</dbReference>
<keyword evidence="2" id="KW-1134">Transmembrane beta strand</keyword>
<dbReference type="GO" id="GO:0005886">
    <property type="term" value="C:plasma membrane"/>
    <property type="evidence" value="ECO:0007669"/>
    <property type="project" value="UniProtKB-SubCell"/>
</dbReference>
<name>A0A840LE28_9BURK</name>
<dbReference type="InterPro" id="IPR003423">
    <property type="entry name" value="OMP_efflux"/>
</dbReference>
<dbReference type="Pfam" id="PF02321">
    <property type="entry name" value="OEP"/>
    <property type="match status" value="2"/>
</dbReference>
<dbReference type="PANTHER" id="PTHR30203">
    <property type="entry name" value="OUTER MEMBRANE CATION EFFLUX PROTEIN"/>
    <property type="match status" value="1"/>
</dbReference>
<dbReference type="GO" id="GO:0015562">
    <property type="term" value="F:efflux transmembrane transporter activity"/>
    <property type="evidence" value="ECO:0007669"/>
    <property type="project" value="InterPro"/>
</dbReference>
<dbReference type="PROSITE" id="PS51257">
    <property type="entry name" value="PROKAR_LIPOPROTEIN"/>
    <property type="match status" value="1"/>
</dbReference>
<keyword evidence="4" id="KW-1185">Reference proteome</keyword>
<dbReference type="Gene3D" id="1.20.1600.10">
    <property type="entry name" value="Outer membrane efflux proteins (OEP)"/>
    <property type="match status" value="1"/>
</dbReference>
<keyword evidence="2" id="KW-0449">Lipoprotein</keyword>
<evidence type="ECO:0000256" key="1">
    <source>
        <dbReference type="ARBA" id="ARBA00007613"/>
    </source>
</evidence>
<dbReference type="Gene3D" id="2.20.200.10">
    <property type="entry name" value="Outer membrane efflux proteins (OEP)"/>
    <property type="match status" value="1"/>
</dbReference>
<evidence type="ECO:0000313" key="3">
    <source>
        <dbReference type="EMBL" id="MBB4844319.1"/>
    </source>
</evidence>
<proteinExistence type="inferred from homology"/>
<comment type="subcellular location">
    <subcellularLocation>
        <location evidence="2">Cell membrane</location>
        <topology evidence="2">Lipid-anchor</topology>
    </subcellularLocation>
</comment>
<dbReference type="RefSeq" id="WP_184300535.1">
    <property type="nucleotide sequence ID" value="NZ_JACHLP010000005.1"/>
</dbReference>
<dbReference type="InterPro" id="IPR010131">
    <property type="entry name" value="MdtP/NodT-like"/>
</dbReference>
<dbReference type="SUPFAM" id="SSF56954">
    <property type="entry name" value="Outer membrane efflux proteins (OEP)"/>
    <property type="match status" value="1"/>
</dbReference>
<keyword evidence="2" id="KW-0812">Transmembrane</keyword>
<comment type="similarity">
    <text evidence="1 2">Belongs to the outer membrane factor (OMF) (TC 1.B.17) family.</text>
</comment>
<organism evidence="3 4">
    <name type="scientific">Roseateles oligotrophus</name>
    <dbReference type="NCBI Taxonomy" id="1769250"/>
    <lineage>
        <taxon>Bacteria</taxon>
        <taxon>Pseudomonadati</taxon>
        <taxon>Pseudomonadota</taxon>
        <taxon>Betaproteobacteria</taxon>
        <taxon>Burkholderiales</taxon>
        <taxon>Sphaerotilaceae</taxon>
        <taxon>Roseateles</taxon>
    </lineage>
</organism>
<evidence type="ECO:0000256" key="2">
    <source>
        <dbReference type="RuleBase" id="RU362097"/>
    </source>
</evidence>
<keyword evidence="2" id="KW-0732">Signal</keyword>
<feature type="signal peptide" evidence="2">
    <location>
        <begin position="1"/>
        <end position="24"/>
    </location>
</feature>
<evidence type="ECO:0000313" key="4">
    <source>
        <dbReference type="Proteomes" id="UP000562027"/>
    </source>
</evidence>